<dbReference type="GO" id="GO:0007156">
    <property type="term" value="P:homophilic cell adhesion via plasma membrane adhesion molecules"/>
    <property type="evidence" value="ECO:0007669"/>
    <property type="project" value="InterPro"/>
</dbReference>
<dbReference type="GO" id="GO:0005509">
    <property type="term" value="F:calcium ion binding"/>
    <property type="evidence" value="ECO:0007669"/>
    <property type="project" value="UniProtKB-UniRule"/>
</dbReference>
<evidence type="ECO:0000256" key="7">
    <source>
        <dbReference type="ARBA" id="ARBA00023136"/>
    </source>
</evidence>
<keyword evidence="4" id="KW-0677">Repeat</keyword>
<gene>
    <name evidence="13" type="ORF">WR25_07065</name>
</gene>
<protein>
    <recommendedName>
        <fullName evidence="12">Cadherin domain-containing protein</fullName>
    </recommendedName>
</protein>
<dbReference type="Proteomes" id="UP000218231">
    <property type="component" value="Unassembled WGS sequence"/>
</dbReference>
<evidence type="ECO:0000256" key="4">
    <source>
        <dbReference type="ARBA" id="ARBA00022737"/>
    </source>
</evidence>
<keyword evidence="6 10" id="KW-1133">Transmembrane helix</keyword>
<evidence type="ECO:0000256" key="8">
    <source>
        <dbReference type="PROSITE-ProRule" id="PRU00043"/>
    </source>
</evidence>
<feature type="chain" id="PRO_5012290874" description="Cadherin domain-containing protein" evidence="11">
    <location>
        <begin position="27"/>
        <end position="1385"/>
    </location>
</feature>
<dbReference type="SMART" id="SM00112">
    <property type="entry name" value="CA"/>
    <property type="match status" value="8"/>
</dbReference>
<evidence type="ECO:0000313" key="13">
    <source>
        <dbReference type="EMBL" id="PAV82366.1"/>
    </source>
</evidence>
<dbReference type="InterPro" id="IPR020894">
    <property type="entry name" value="Cadherin_CS"/>
</dbReference>
<evidence type="ECO:0000256" key="9">
    <source>
        <dbReference type="SAM" id="MobiDB-lite"/>
    </source>
</evidence>
<sequence length="1385" mass="150852">MTGQPHLPLLSFFIPLLLYSLPTSLAYLQNSDAVVPAPSNHPPVLQVSSTEGYLPETADIGTTVRISPNANSESLQILVNDDDLKPGMPPATYQYILTGLGATIFAVDQRGFVYLNVPNIDADGQNPSTYQLNVQAREVDTNPIRSSEPITITIHILDANDNSPEFEQSIYTANTTAHGGVRPIVKIAATDFDSGAYGQIEYEIAQVTNNAQDKFSYDKETNMLMATGDLVPGDRYQVVINAKDGGGRSSQAIAIVLATDPSLTSFSSLAPLPGMETYQTFLPNPSAVTPKMTLSTSNEVEETIQTFVTEVNENSPPNTAIVTLGGDESSEANYFNIVGGNEEGKFSIDDVGTIRTADSLDREKTAMYSLQVETRSRSPDQHLYWTLVQISVQDVNDNAPQFIGTNRLRLSIDDIEELSPNMVIGKVSVEDLDTEDNGRLELQIMPPGNRLFTISNEGIVSINGDFTADHFGEHEITVVARDHGDPPKEAQQKVVISVFGTLITVATQAPTNEIFEYTTSVEEEPHMKPTVNGNKIDASPSTFSAFPSTTSIMPEFTPVQLPINKGNSGGEIEEDGDDLEEEFTTVAMTSQPKSGSAEIYSPTRRPMTTSAFIYSPSTTMPYSPRTTHRVTATTPQPSTSQMSTDMETTEFVTTSASTTSLQTEPESTQTQAFFKPPQVTVEVPENSVEENMEIAKVHAEYIDGSQGSVTYYLQKGDTTLFEVASHTGSVKLLRPLDAETDTSYSIQISTHEAASMNIDPSLAHYATVTINIRDVNDWIPNFAEPSYTFPVREDTIPGTIVGSVSAYDQDRDAPNNLVRYSLRSAGGLEKHFAVNEQNGLITLAKPIDEFAGEKISLKIEATDAGEPPHSTTTTVLVDVVPITSQVIPNGNPMSNLPAEGQLQFSLRNYTASVSESVRPPHLVQVLSVNNKPADTRFIICTIVSGNYRGAFGVTAGSDGNCELRTQMELDREGVERYLLNITVTAGAQTDFALVSVTVLDVNDNVPRFIYDNDLGLSLYFAGVSSTASAFTRVLSVKAEDADLGNSSVVSYALDPLSAHWQYFSINPFGEISTKQSISQVLIKNRLSYFDIRVSACDSPVSGQQLCSKADVIINVISEAHRFTMATAGLNAQQLRAHEKDMVRSLRQFTGGCNLLNIEKMIEHSSSEGQYRTDIQWYAVNPSTKKVCKKHEFKKLFEPSSVAMIAGKVQPWFKVERLQEEVADEDATIKGGALLPANWKTASILLILLAITIAIGAIIAVCAVCVFWSRYKVSQRNIHSFAAPYPSKMGTIYLGNAPMDGRSDKIYETQMLEMPISDEDMTMKSGSMGPPISRGLGHGGGGRMVPGAGDYRSYGREPSVAYEGDFSMEESMYAINVPGRMDPLTK</sequence>
<dbReference type="Gene3D" id="2.60.40.60">
    <property type="entry name" value="Cadherins"/>
    <property type="match status" value="8"/>
</dbReference>
<organism evidence="13 14">
    <name type="scientific">Diploscapter pachys</name>
    <dbReference type="NCBI Taxonomy" id="2018661"/>
    <lineage>
        <taxon>Eukaryota</taxon>
        <taxon>Metazoa</taxon>
        <taxon>Ecdysozoa</taxon>
        <taxon>Nematoda</taxon>
        <taxon>Chromadorea</taxon>
        <taxon>Rhabditida</taxon>
        <taxon>Rhabditina</taxon>
        <taxon>Rhabditomorpha</taxon>
        <taxon>Rhabditoidea</taxon>
        <taxon>Rhabditidae</taxon>
        <taxon>Diploscapter</taxon>
    </lineage>
</organism>
<dbReference type="PANTHER" id="PTHR24026:SF133">
    <property type="entry name" value="CADHERIN-RELATED FAMILY MEMBER 2"/>
    <property type="match status" value="1"/>
</dbReference>
<dbReference type="PRINTS" id="PR00205">
    <property type="entry name" value="CADHERIN"/>
</dbReference>
<evidence type="ECO:0000256" key="3">
    <source>
        <dbReference type="ARBA" id="ARBA00022729"/>
    </source>
</evidence>
<feature type="domain" description="Cadherin" evidence="12">
    <location>
        <begin position="416"/>
        <end position="512"/>
    </location>
</feature>
<dbReference type="OrthoDB" id="6252479at2759"/>
<feature type="domain" description="Cadherin" evidence="12">
    <location>
        <begin position="675"/>
        <end position="782"/>
    </location>
</feature>
<feature type="domain" description="Cadherin" evidence="12">
    <location>
        <begin position="783"/>
        <end position="894"/>
    </location>
</feature>
<feature type="domain" description="Cadherin" evidence="12">
    <location>
        <begin position="905"/>
        <end position="1008"/>
    </location>
</feature>
<accession>A0A2A2L7W0</accession>
<feature type="domain" description="Cadherin" evidence="12">
    <location>
        <begin position="303"/>
        <end position="402"/>
    </location>
</feature>
<dbReference type="PANTHER" id="PTHR24026">
    <property type="entry name" value="FAT ATYPICAL CADHERIN-RELATED"/>
    <property type="match status" value="1"/>
</dbReference>
<feature type="transmembrane region" description="Helical" evidence="10">
    <location>
        <begin position="1243"/>
        <end position="1267"/>
    </location>
</feature>
<evidence type="ECO:0000313" key="14">
    <source>
        <dbReference type="Proteomes" id="UP000218231"/>
    </source>
</evidence>
<dbReference type="FunFam" id="2.60.40.60:FF:000033">
    <property type="entry name" value="FAT atypical cadherin 1"/>
    <property type="match status" value="1"/>
</dbReference>
<feature type="signal peptide" evidence="11">
    <location>
        <begin position="1"/>
        <end position="26"/>
    </location>
</feature>
<dbReference type="InterPro" id="IPR015919">
    <property type="entry name" value="Cadherin-like_sf"/>
</dbReference>
<dbReference type="PROSITE" id="PS50268">
    <property type="entry name" value="CADHERIN_2"/>
    <property type="match status" value="8"/>
</dbReference>
<feature type="domain" description="Cadherin" evidence="12">
    <location>
        <begin position="1015"/>
        <end position="1115"/>
    </location>
</feature>
<comment type="subcellular location">
    <subcellularLocation>
        <location evidence="1">Membrane</location>
        <topology evidence="1">Single-pass membrane protein</topology>
    </subcellularLocation>
</comment>
<keyword evidence="3 11" id="KW-0732">Signal</keyword>
<dbReference type="FunFam" id="2.60.40.60:FF:000315">
    <property type="entry name" value="CaDHerin family"/>
    <property type="match status" value="1"/>
</dbReference>
<evidence type="ECO:0000256" key="2">
    <source>
        <dbReference type="ARBA" id="ARBA00022692"/>
    </source>
</evidence>
<feature type="compositionally biased region" description="Polar residues" evidence="9">
    <location>
        <begin position="614"/>
        <end position="625"/>
    </location>
</feature>
<dbReference type="PROSITE" id="PS00232">
    <property type="entry name" value="CADHERIN_1"/>
    <property type="match status" value="3"/>
</dbReference>
<proteinExistence type="predicted"/>
<evidence type="ECO:0000259" key="12">
    <source>
        <dbReference type="PROSITE" id="PS50268"/>
    </source>
</evidence>
<feature type="compositionally biased region" description="Low complexity" evidence="9">
    <location>
        <begin position="631"/>
        <end position="645"/>
    </location>
</feature>
<comment type="caution">
    <text evidence="13">The sequence shown here is derived from an EMBL/GenBank/DDBJ whole genome shotgun (WGS) entry which is preliminary data.</text>
</comment>
<evidence type="ECO:0000256" key="11">
    <source>
        <dbReference type="SAM" id="SignalP"/>
    </source>
</evidence>
<dbReference type="InterPro" id="IPR002126">
    <property type="entry name" value="Cadherin-like_dom"/>
</dbReference>
<evidence type="ECO:0000256" key="10">
    <source>
        <dbReference type="SAM" id="Phobius"/>
    </source>
</evidence>
<reference evidence="13 14" key="1">
    <citation type="journal article" date="2017" name="Curr. Biol.">
        <title>Genome architecture and evolution of a unichromosomal asexual nematode.</title>
        <authorList>
            <person name="Fradin H."/>
            <person name="Zegar C."/>
            <person name="Gutwein M."/>
            <person name="Lucas J."/>
            <person name="Kovtun M."/>
            <person name="Corcoran D."/>
            <person name="Baugh L.R."/>
            <person name="Kiontke K."/>
            <person name="Gunsalus K."/>
            <person name="Fitch D.H."/>
            <person name="Piano F."/>
        </authorList>
    </citation>
    <scope>NUCLEOTIDE SEQUENCE [LARGE SCALE GENOMIC DNA]</scope>
    <source>
        <strain evidence="13">PF1309</strain>
    </source>
</reference>
<dbReference type="SUPFAM" id="SSF49313">
    <property type="entry name" value="Cadherin-like"/>
    <property type="match status" value="8"/>
</dbReference>
<dbReference type="GO" id="GO:0005886">
    <property type="term" value="C:plasma membrane"/>
    <property type="evidence" value="ECO:0007669"/>
    <property type="project" value="InterPro"/>
</dbReference>
<dbReference type="CDD" id="cd11304">
    <property type="entry name" value="Cadherin_repeat"/>
    <property type="match status" value="8"/>
</dbReference>
<evidence type="ECO:0000256" key="1">
    <source>
        <dbReference type="ARBA" id="ARBA00004167"/>
    </source>
</evidence>
<dbReference type="EMBL" id="LIAE01007061">
    <property type="protein sequence ID" value="PAV82366.1"/>
    <property type="molecule type" value="Genomic_DNA"/>
</dbReference>
<keyword evidence="7 10" id="KW-0472">Membrane</keyword>
<dbReference type="Pfam" id="PF00028">
    <property type="entry name" value="Cadherin"/>
    <property type="match status" value="4"/>
</dbReference>
<feature type="region of interest" description="Disordered" evidence="9">
    <location>
        <begin position="614"/>
        <end position="645"/>
    </location>
</feature>
<evidence type="ECO:0000256" key="5">
    <source>
        <dbReference type="ARBA" id="ARBA00022837"/>
    </source>
</evidence>
<name>A0A2A2L7W0_9BILA</name>
<dbReference type="STRING" id="2018661.A0A2A2L7W0"/>
<keyword evidence="5 8" id="KW-0106">Calcium</keyword>
<keyword evidence="2 10" id="KW-0812">Transmembrane</keyword>
<feature type="domain" description="Cadherin" evidence="12">
    <location>
        <begin position="46"/>
        <end position="166"/>
    </location>
</feature>
<feature type="domain" description="Cadherin" evidence="12">
    <location>
        <begin position="184"/>
        <end position="273"/>
    </location>
</feature>
<evidence type="ECO:0000256" key="6">
    <source>
        <dbReference type="ARBA" id="ARBA00022989"/>
    </source>
</evidence>
<keyword evidence="14" id="KW-1185">Reference proteome</keyword>